<evidence type="ECO:0000313" key="2">
    <source>
        <dbReference type="Proteomes" id="UP001596189"/>
    </source>
</evidence>
<keyword evidence="2" id="KW-1185">Reference proteome</keyword>
<comment type="caution">
    <text evidence="1">The sequence shown here is derived from an EMBL/GenBank/DDBJ whole genome shotgun (WGS) entry which is preliminary data.</text>
</comment>
<gene>
    <name evidence="1" type="ORF">ACFQDO_04095</name>
</gene>
<dbReference type="Pfam" id="PF19686">
    <property type="entry name" value="DUF6188"/>
    <property type="match status" value="1"/>
</dbReference>
<evidence type="ECO:0000313" key="1">
    <source>
        <dbReference type="EMBL" id="MFC6006303.1"/>
    </source>
</evidence>
<reference evidence="2" key="1">
    <citation type="journal article" date="2019" name="Int. J. Syst. Evol. Microbiol.">
        <title>The Global Catalogue of Microorganisms (GCM) 10K type strain sequencing project: providing services to taxonomists for standard genome sequencing and annotation.</title>
        <authorList>
            <consortium name="The Broad Institute Genomics Platform"/>
            <consortium name="The Broad Institute Genome Sequencing Center for Infectious Disease"/>
            <person name="Wu L."/>
            <person name="Ma J."/>
        </authorList>
    </citation>
    <scope>NUCLEOTIDE SEQUENCE [LARGE SCALE GENOMIC DNA]</scope>
    <source>
        <strain evidence="2">KACC 14249</strain>
    </source>
</reference>
<organism evidence="1 2">
    <name type="scientific">Angustibacter luteus</name>
    <dbReference type="NCBI Taxonomy" id="658456"/>
    <lineage>
        <taxon>Bacteria</taxon>
        <taxon>Bacillati</taxon>
        <taxon>Actinomycetota</taxon>
        <taxon>Actinomycetes</taxon>
        <taxon>Kineosporiales</taxon>
        <taxon>Kineosporiaceae</taxon>
    </lineage>
</organism>
<dbReference type="EMBL" id="JBHSRD010000002">
    <property type="protein sequence ID" value="MFC6006303.1"/>
    <property type="molecule type" value="Genomic_DNA"/>
</dbReference>
<sequence>MGSEVEQELDDRWWLGLRKRALESVDVHEFVVVLNFAGGSVLSIEAAATVRAVSAPGTETAVVTRMADGTVWTSEVLMSLVGQQLLVSVGFKDGALRLVFESGLMLDVPHDEQYEAWQLTGVSGRRWVSLPGGGPATFPGGPS</sequence>
<name>A0ABW1JBU4_9ACTN</name>
<dbReference type="Proteomes" id="UP001596189">
    <property type="component" value="Unassembled WGS sequence"/>
</dbReference>
<dbReference type="InterPro" id="IPR046179">
    <property type="entry name" value="DUF6188"/>
</dbReference>
<dbReference type="RefSeq" id="WP_345717150.1">
    <property type="nucleotide sequence ID" value="NZ_BAABFP010000005.1"/>
</dbReference>
<accession>A0ABW1JBU4</accession>
<proteinExistence type="predicted"/>
<protein>
    <submittedName>
        <fullName evidence="1">DUF6188 family protein</fullName>
    </submittedName>
</protein>